<protein>
    <submittedName>
        <fullName evidence="4">Transcriptional regulator</fullName>
    </submittedName>
</protein>
<feature type="DNA-binding region" description="H-T-H motif" evidence="2">
    <location>
        <begin position="29"/>
        <end position="48"/>
    </location>
</feature>
<sequence>MVKRRTLTREIVLDRADQLIAERGLDNLTIRALADALEIRPQSVYNYADSLTDLLDQVGLRFVNQLSERLMRRLFGVGGKEALMVFAQEFRKGCRHEKHLAPILINPNDLRQLKRTHQALSDLYNQMFRSLHLLDGADNHSLVESTLYRSALFGFIMQELGGYLTLPQRKIDERFQLMMQLAIDQIAVE</sequence>
<evidence type="ECO:0000313" key="4">
    <source>
        <dbReference type="EMBL" id="KRK36770.1"/>
    </source>
</evidence>
<dbReference type="RefSeq" id="WP_020089410.1">
    <property type="nucleotide sequence ID" value="NZ_AZCZ01000016.1"/>
</dbReference>
<evidence type="ECO:0000256" key="2">
    <source>
        <dbReference type="PROSITE-ProRule" id="PRU00335"/>
    </source>
</evidence>
<dbReference type="AlphaFoldDB" id="A0A0R1H0A1"/>
<comment type="caution">
    <text evidence="4">The sequence shown here is derived from an EMBL/GenBank/DDBJ whole genome shotgun (WGS) entry which is preliminary data.</text>
</comment>
<dbReference type="OrthoDB" id="71867at2"/>
<dbReference type="InterPro" id="IPR001647">
    <property type="entry name" value="HTH_TetR"/>
</dbReference>
<dbReference type="STRING" id="357278.IV61_GL000608"/>
<dbReference type="eggNOG" id="COG1309">
    <property type="taxonomic scope" value="Bacteria"/>
</dbReference>
<dbReference type="EMBL" id="AZCZ01000016">
    <property type="protein sequence ID" value="KRK36770.1"/>
    <property type="molecule type" value="Genomic_DNA"/>
</dbReference>
<keyword evidence="5" id="KW-1185">Reference proteome</keyword>
<name>A0A0R1H0A1_9LACO</name>
<dbReference type="Pfam" id="PF00440">
    <property type="entry name" value="TetR_N"/>
    <property type="match status" value="1"/>
</dbReference>
<gene>
    <name evidence="4" type="ORF">FD07_GL000509</name>
</gene>
<dbReference type="PATRIC" id="fig|1267003.4.peg.547"/>
<dbReference type="SUPFAM" id="SSF46689">
    <property type="entry name" value="Homeodomain-like"/>
    <property type="match status" value="1"/>
</dbReference>
<keyword evidence="1 2" id="KW-0238">DNA-binding</keyword>
<feature type="domain" description="HTH tetR-type" evidence="3">
    <location>
        <begin position="6"/>
        <end position="66"/>
    </location>
</feature>
<dbReference type="Proteomes" id="UP000051176">
    <property type="component" value="Unassembled WGS sequence"/>
</dbReference>
<dbReference type="Gene3D" id="1.10.10.60">
    <property type="entry name" value="Homeodomain-like"/>
    <property type="match status" value="1"/>
</dbReference>
<organism evidence="4 5">
    <name type="scientific">Levilactobacillus parabrevis ATCC 53295</name>
    <dbReference type="NCBI Taxonomy" id="1267003"/>
    <lineage>
        <taxon>Bacteria</taxon>
        <taxon>Bacillati</taxon>
        <taxon>Bacillota</taxon>
        <taxon>Bacilli</taxon>
        <taxon>Lactobacillales</taxon>
        <taxon>Lactobacillaceae</taxon>
        <taxon>Levilactobacillus</taxon>
    </lineage>
</organism>
<evidence type="ECO:0000256" key="1">
    <source>
        <dbReference type="ARBA" id="ARBA00023125"/>
    </source>
</evidence>
<proteinExistence type="predicted"/>
<reference evidence="4 5" key="1">
    <citation type="journal article" date="2015" name="Genome Announc.">
        <title>Expanding the biotechnology potential of lactobacilli through comparative genomics of 213 strains and associated genera.</title>
        <authorList>
            <person name="Sun Z."/>
            <person name="Harris H.M."/>
            <person name="McCann A."/>
            <person name="Guo C."/>
            <person name="Argimon S."/>
            <person name="Zhang W."/>
            <person name="Yang X."/>
            <person name="Jeffery I.B."/>
            <person name="Cooney J.C."/>
            <person name="Kagawa T.F."/>
            <person name="Liu W."/>
            <person name="Song Y."/>
            <person name="Salvetti E."/>
            <person name="Wrobel A."/>
            <person name="Rasinkangas P."/>
            <person name="Parkhill J."/>
            <person name="Rea M.C."/>
            <person name="O'Sullivan O."/>
            <person name="Ritari J."/>
            <person name="Douillard F.P."/>
            <person name="Paul Ross R."/>
            <person name="Yang R."/>
            <person name="Briner A.E."/>
            <person name="Felis G.E."/>
            <person name="de Vos W.M."/>
            <person name="Barrangou R."/>
            <person name="Klaenhammer T.R."/>
            <person name="Caufield P.W."/>
            <person name="Cui Y."/>
            <person name="Zhang H."/>
            <person name="O'Toole P.W."/>
        </authorList>
    </citation>
    <scope>NUCLEOTIDE SEQUENCE [LARGE SCALE GENOMIC DNA]</scope>
    <source>
        <strain evidence="4 5">ATCC 53295</strain>
    </source>
</reference>
<accession>A0A0R1H0A1</accession>
<evidence type="ECO:0000313" key="5">
    <source>
        <dbReference type="Proteomes" id="UP000051176"/>
    </source>
</evidence>
<dbReference type="GeneID" id="97414046"/>
<dbReference type="InterPro" id="IPR009057">
    <property type="entry name" value="Homeodomain-like_sf"/>
</dbReference>
<dbReference type="GO" id="GO:0003677">
    <property type="term" value="F:DNA binding"/>
    <property type="evidence" value="ECO:0007669"/>
    <property type="project" value="UniProtKB-UniRule"/>
</dbReference>
<dbReference type="Gene3D" id="1.10.357.10">
    <property type="entry name" value="Tetracycline Repressor, domain 2"/>
    <property type="match status" value="1"/>
</dbReference>
<dbReference type="PROSITE" id="PS50977">
    <property type="entry name" value="HTH_TETR_2"/>
    <property type="match status" value="1"/>
</dbReference>
<evidence type="ECO:0000259" key="3">
    <source>
        <dbReference type="PROSITE" id="PS50977"/>
    </source>
</evidence>